<evidence type="ECO:0000313" key="4">
    <source>
        <dbReference type="Proteomes" id="UP000298663"/>
    </source>
</evidence>
<dbReference type="Gene3D" id="3.40.50.300">
    <property type="entry name" value="P-loop containing nucleotide triphosphate hydrolases"/>
    <property type="match status" value="1"/>
</dbReference>
<dbReference type="Proteomes" id="UP000298663">
    <property type="component" value="Unassembled WGS sequence"/>
</dbReference>
<keyword evidence="4" id="KW-1185">Reference proteome</keyword>
<dbReference type="InterPro" id="IPR010285">
    <property type="entry name" value="DNA_helicase_pif1-like_DEAD"/>
</dbReference>
<organism evidence="3 4">
    <name type="scientific">Steinernema carpocapsae</name>
    <name type="common">Entomopathogenic nematode</name>
    <dbReference type="NCBI Taxonomy" id="34508"/>
    <lineage>
        <taxon>Eukaryota</taxon>
        <taxon>Metazoa</taxon>
        <taxon>Ecdysozoa</taxon>
        <taxon>Nematoda</taxon>
        <taxon>Chromadorea</taxon>
        <taxon>Rhabditida</taxon>
        <taxon>Tylenchina</taxon>
        <taxon>Panagrolaimomorpha</taxon>
        <taxon>Strongyloidoidea</taxon>
        <taxon>Steinernematidae</taxon>
        <taxon>Steinernema</taxon>
    </lineage>
</organism>
<dbReference type="GO" id="GO:0016787">
    <property type="term" value="F:hydrolase activity"/>
    <property type="evidence" value="ECO:0007669"/>
    <property type="project" value="UniProtKB-KW"/>
</dbReference>
<protein>
    <recommendedName>
        <fullName evidence="1">ATP-dependent DNA helicase</fullName>
        <ecNumber evidence="1">5.6.2.3</ecNumber>
    </recommendedName>
</protein>
<comment type="similarity">
    <text evidence="1">Belongs to the helicase family.</text>
</comment>
<dbReference type="GO" id="GO:0043139">
    <property type="term" value="F:5'-3' DNA helicase activity"/>
    <property type="evidence" value="ECO:0007669"/>
    <property type="project" value="UniProtKB-EC"/>
</dbReference>
<proteinExistence type="inferred from homology"/>
<dbReference type="SUPFAM" id="SSF52540">
    <property type="entry name" value="P-loop containing nucleoside triphosphate hydrolases"/>
    <property type="match status" value="1"/>
</dbReference>
<evidence type="ECO:0000313" key="3">
    <source>
        <dbReference type="EMBL" id="TKR69583.1"/>
    </source>
</evidence>
<reference evidence="3 4" key="2">
    <citation type="journal article" date="2019" name="G3 (Bethesda)">
        <title>Hybrid Assembly of the Genome of the Entomopathogenic Nematode Steinernema carpocapsae Identifies the X-Chromosome.</title>
        <authorList>
            <person name="Serra L."/>
            <person name="Macchietto M."/>
            <person name="Macias-Munoz A."/>
            <person name="McGill C.J."/>
            <person name="Rodriguez I.M."/>
            <person name="Rodriguez B."/>
            <person name="Murad R."/>
            <person name="Mortazavi A."/>
        </authorList>
    </citation>
    <scope>NUCLEOTIDE SEQUENCE [LARGE SCALE GENOMIC DNA]</scope>
    <source>
        <strain evidence="3 4">ALL</strain>
    </source>
</reference>
<keyword evidence="1" id="KW-0378">Hydrolase</keyword>
<evidence type="ECO:0000259" key="2">
    <source>
        <dbReference type="Pfam" id="PF05970"/>
    </source>
</evidence>
<keyword evidence="1" id="KW-0347">Helicase</keyword>
<dbReference type="AlphaFoldDB" id="A0A4U5MKE8"/>
<dbReference type="EMBL" id="AZBU02000007">
    <property type="protein sequence ID" value="TKR69583.1"/>
    <property type="molecule type" value="Genomic_DNA"/>
</dbReference>
<dbReference type="GO" id="GO:0006281">
    <property type="term" value="P:DNA repair"/>
    <property type="evidence" value="ECO:0007669"/>
    <property type="project" value="UniProtKB-KW"/>
</dbReference>
<name>A0A4U5MKE8_STECR</name>
<reference evidence="3 4" key="1">
    <citation type="journal article" date="2015" name="Genome Biol.">
        <title>Comparative genomics of Steinernema reveals deeply conserved gene regulatory networks.</title>
        <authorList>
            <person name="Dillman A.R."/>
            <person name="Macchietto M."/>
            <person name="Porter C.F."/>
            <person name="Rogers A."/>
            <person name="Williams B."/>
            <person name="Antoshechkin I."/>
            <person name="Lee M.M."/>
            <person name="Goodwin Z."/>
            <person name="Lu X."/>
            <person name="Lewis E.E."/>
            <person name="Goodrich-Blair H."/>
            <person name="Stock S.P."/>
            <person name="Adams B.J."/>
            <person name="Sternberg P.W."/>
            <person name="Mortazavi A."/>
        </authorList>
    </citation>
    <scope>NUCLEOTIDE SEQUENCE [LARGE SCALE GENOMIC DNA]</scope>
    <source>
        <strain evidence="3 4">ALL</strain>
    </source>
</reference>
<dbReference type="InterPro" id="IPR027417">
    <property type="entry name" value="P-loop_NTPase"/>
</dbReference>
<keyword evidence="1" id="KW-0227">DNA damage</keyword>
<dbReference type="GO" id="GO:0005524">
    <property type="term" value="F:ATP binding"/>
    <property type="evidence" value="ECO:0007669"/>
    <property type="project" value="UniProtKB-KW"/>
</dbReference>
<dbReference type="EC" id="5.6.2.3" evidence="1"/>
<sequence length="198" mass="23266">MESDDLWMRSLRDAANDLTDSRFRRFRATDRLHAPDRPLPAVVARRTPGEVHRQTLPSKVFNRIAEAIDNFLTKQHLFFVTGERRTGKTFLFNSLIAHVRGTVHSVLQIRNDIDEIQQSRFAQDIRTASMIFIDEVSMMDDIVLRYINKTIWSCFIDNEVRDLSFAGRLDNNVNDNNRAFDRDRFQGEVPSRNWRERP</sequence>
<keyword evidence="1" id="KW-0547">Nucleotide-binding</keyword>
<accession>A0A4U5MKE8</accession>
<feature type="domain" description="DNA helicase Pif1-like DEAD-box helicase" evidence="2">
    <location>
        <begin position="59"/>
        <end position="109"/>
    </location>
</feature>
<comment type="catalytic activity">
    <reaction evidence="1">
        <text>ATP + H2O = ADP + phosphate + H(+)</text>
        <dbReference type="Rhea" id="RHEA:13065"/>
        <dbReference type="ChEBI" id="CHEBI:15377"/>
        <dbReference type="ChEBI" id="CHEBI:15378"/>
        <dbReference type="ChEBI" id="CHEBI:30616"/>
        <dbReference type="ChEBI" id="CHEBI:43474"/>
        <dbReference type="ChEBI" id="CHEBI:456216"/>
        <dbReference type="EC" id="5.6.2.3"/>
    </reaction>
</comment>
<evidence type="ECO:0000256" key="1">
    <source>
        <dbReference type="RuleBase" id="RU363044"/>
    </source>
</evidence>
<comment type="caution">
    <text evidence="3">The sequence shown here is derived from an EMBL/GenBank/DDBJ whole genome shotgun (WGS) entry which is preliminary data.</text>
</comment>
<keyword evidence="1" id="KW-0233">DNA recombination</keyword>
<dbReference type="Pfam" id="PF05970">
    <property type="entry name" value="PIF1"/>
    <property type="match status" value="1"/>
</dbReference>
<comment type="cofactor">
    <cofactor evidence="1">
        <name>Mg(2+)</name>
        <dbReference type="ChEBI" id="CHEBI:18420"/>
    </cofactor>
</comment>
<dbReference type="GO" id="GO:0000723">
    <property type="term" value="P:telomere maintenance"/>
    <property type="evidence" value="ECO:0007669"/>
    <property type="project" value="InterPro"/>
</dbReference>
<keyword evidence="1" id="KW-0067">ATP-binding</keyword>
<keyword evidence="1" id="KW-0234">DNA repair</keyword>
<dbReference type="GO" id="GO:0006310">
    <property type="term" value="P:DNA recombination"/>
    <property type="evidence" value="ECO:0007669"/>
    <property type="project" value="UniProtKB-KW"/>
</dbReference>
<gene>
    <name evidence="3" type="ORF">L596_021723</name>
</gene>